<dbReference type="Gene3D" id="3.30.420.40">
    <property type="match status" value="2"/>
</dbReference>
<dbReference type="EMBL" id="QJKD01000016">
    <property type="protein sequence ID" value="PXX48606.1"/>
    <property type="molecule type" value="Genomic_DNA"/>
</dbReference>
<gene>
    <name evidence="2" type="ORF">DFR60_11681</name>
</gene>
<dbReference type="InterPro" id="IPR000600">
    <property type="entry name" value="ROK"/>
</dbReference>
<dbReference type="PANTHER" id="PTHR18964">
    <property type="entry name" value="ROK (REPRESSOR, ORF, KINASE) FAMILY"/>
    <property type="match status" value="1"/>
</dbReference>
<evidence type="ECO:0000256" key="1">
    <source>
        <dbReference type="ARBA" id="ARBA00006479"/>
    </source>
</evidence>
<dbReference type="RefSeq" id="WP_110325175.1">
    <property type="nucleotide sequence ID" value="NZ_QJKD01000016.1"/>
</dbReference>
<keyword evidence="2" id="KW-0808">Transferase</keyword>
<dbReference type="InterPro" id="IPR043129">
    <property type="entry name" value="ATPase_NBD"/>
</dbReference>
<comment type="caution">
    <text evidence="2">The sequence shown here is derived from an EMBL/GenBank/DDBJ whole genome shotgun (WGS) entry which is preliminary data.</text>
</comment>
<keyword evidence="2" id="KW-0418">Kinase</keyword>
<name>A0A2V3XXM7_9FIRM</name>
<sequence>MDVYLIFDMGGTSVKYACGDEEGCLKDTGSFPTPSDGLEAMLDEMRRVFDSVKEKITGIALSSPGAVDPVKGIVGGISAIPYIHEISLTERISRRLDGLPVTIENDGNCSALGELWKGAAAGKRNIVSVVCGSGIGGSIVINGAVCRGRTNNCGEFGNCLVNRADGHYKTWSSYTMVKQAAKYTAATGKRTDGKGLFELAEGGDPLALQLTEEFYEAMAVGLFSIQFTLDTELIVLGGGISEAPFVIPEIYKRMEKMAKEDRFGFLTPKIVPCRFGNKANLYGALFHHLQEMKQYKVRLF</sequence>
<reference evidence="2 3" key="1">
    <citation type="submission" date="2018-05" db="EMBL/GenBank/DDBJ databases">
        <title>Genomic Encyclopedia of Type Strains, Phase IV (KMG-IV): sequencing the most valuable type-strain genomes for metagenomic binning, comparative biology and taxonomic classification.</title>
        <authorList>
            <person name="Goeker M."/>
        </authorList>
    </citation>
    <scope>NUCLEOTIDE SEQUENCE [LARGE SCALE GENOMIC DNA]</scope>
    <source>
        <strain evidence="2 3">DSM 24995</strain>
    </source>
</reference>
<proteinExistence type="inferred from homology"/>
<dbReference type="GeneID" id="86064045"/>
<organism evidence="2 3">
    <name type="scientific">Hungatella effluvii</name>
    <dbReference type="NCBI Taxonomy" id="1096246"/>
    <lineage>
        <taxon>Bacteria</taxon>
        <taxon>Bacillati</taxon>
        <taxon>Bacillota</taxon>
        <taxon>Clostridia</taxon>
        <taxon>Lachnospirales</taxon>
        <taxon>Lachnospiraceae</taxon>
        <taxon>Hungatella</taxon>
    </lineage>
</organism>
<dbReference type="SUPFAM" id="SSF53067">
    <property type="entry name" value="Actin-like ATPase domain"/>
    <property type="match status" value="1"/>
</dbReference>
<comment type="similarity">
    <text evidence="1">Belongs to the ROK (NagC/XylR) family.</text>
</comment>
<protein>
    <submittedName>
        <fullName evidence="2">Putative NBD/HSP70 family sugar kinase</fullName>
    </submittedName>
</protein>
<dbReference type="AlphaFoldDB" id="A0A2V3XXM7"/>
<dbReference type="GO" id="GO:0016301">
    <property type="term" value="F:kinase activity"/>
    <property type="evidence" value="ECO:0007669"/>
    <property type="project" value="UniProtKB-KW"/>
</dbReference>
<keyword evidence="3" id="KW-1185">Reference proteome</keyword>
<dbReference type="PANTHER" id="PTHR18964:SF170">
    <property type="entry name" value="SUGAR KINASE"/>
    <property type="match status" value="1"/>
</dbReference>
<dbReference type="Proteomes" id="UP000248057">
    <property type="component" value="Unassembled WGS sequence"/>
</dbReference>
<dbReference type="Pfam" id="PF00480">
    <property type="entry name" value="ROK"/>
    <property type="match status" value="1"/>
</dbReference>
<accession>A0A2V3XXM7</accession>
<evidence type="ECO:0000313" key="2">
    <source>
        <dbReference type="EMBL" id="PXX48606.1"/>
    </source>
</evidence>
<dbReference type="CDD" id="cd24152">
    <property type="entry name" value="ASKHA_NBD_ROK-like"/>
    <property type="match status" value="1"/>
</dbReference>
<evidence type="ECO:0000313" key="3">
    <source>
        <dbReference type="Proteomes" id="UP000248057"/>
    </source>
</evidence>